<dbReference type="Proteomes" id="UP000184442">
    <property type="component" value="Unassembled WGS sequence"/>
</dbReference>
<accession>A0A1M6BSG9</accession>
<feature type="domain" description="ATP-cone" evidence="4">
    <location>
        <begin position="1"/>
        <end position="88"/>
    </location>
</feature>
<dbReference type="Pfam" id="PF03477">
    <property type="entry name" value="ATP-cone"/>
    <property type="match status" value="1"/>
</dbReference>
<dbReference type="GO" id="GO:0005524">
    <property type="term" value="F:ATP binding"/>
    <property type="evidence" value="ECO:0007669"/>
    <property type="project" value="UniProtKB-UniRule"/>
</dbReference>
<protein>
    <submittedName>
        <fullName evidence="5">ATP cone domain-containing protein</fullName>
    </submittedName>
</protein>
<keyword evidence="6" id="KW-1185">Reference proteome</keyword>
<dbReference type="InterPro" id="IPR005144">
    <property type="entry name" value="ATP-cone_dom"/>
</dbReference>
<dbReference type="STRING" id="1122184.SAMN02745176_00509"/>
<keyword evidence="2 3" id="KW-0067">ATP-binding</keyword>
<dbReference type="OrthoDB" id="1955101at2"/>
<dbReference type="EMBL" id="FQZS01000004">
    <property type="protein sequence ID" value="SHI51553.1"/>
    <property type="molecule type" value="Genomic_DNA"/>
</dbReference>
<evidence type="ECO:0000313" key="5">
    <source>
        <dbReference type="EMBL" id="SHI51553.1"/>
    </source>
</evidence>
<dbReference type="RefSeq" id="WP_073024200.1">
    <property type="nucleotide sequence ID" value="NZ_FQZS01000004.1"/>
</dbReference>
<dbReference type="PROSITE" id="PS51161">
    <property type="entry name" value="ATP_CONE"/>
    <property type="match status" value="1"/>
</dbReference>
<evidence type="ECO:0000256" key="2">
    <source>
        <dbReference type="ARBA" id="ARBA00022840"/>
    </source>
</evidence>
<organism evidence="5 6">
    <name type="scientific">Lutispora thermophila DSM 19022</name>
    <dbReference type="NCBI Taxonomy" id="1122184"/>
    <lineage>
        <taxon>Bacteria</taxon>
        <taxon>Bacillati</taxon>
        <taxon>Bacillota</taxon>
        <taxon>Clostridia</taxon>
        <taxon>Lutisporales</taxon>
        <taxon>Lutisporaceae</taxon>
        <taxon>Lutispora</taxon>
    </lineage>
</organism>
<reference evidence="5 6" key="1">
    <citation type="submission" date="2016-11" db="EMBL/GenBank/DDBJ databases">
        <authorList>
            <person name="Jaros S."/>
            <person name="Januszkiewicz K."/>
            <person name="Wedrychowicz H."/>
        </authorList>
    </citation>
    <scope>NUCLEOTIDE SEQUENCE [LARGE SCALE GENOMIC DNA]</scope>
    <source>
        <strain evidence="5 6">DSM 19022</strain>
    </source>
</reference>
<keyword evidence="1 3" id="KW-0547">Nucleotide-binding</keyword>
<proteinExistence type="predicted"/>
<evidence type="ECO:0000256" key="3">
    <source>
        <dbReference type="PROSITE-ProRule" id="PRU00492"/>
    </source>
</evidence>
<evidence type="ECO:0000256" key="1">
    <source>
        <dbReference type="ARBA" id="ARBA00022741"/>
    </source>
</evidence>
<sequence>MLVMKKNGTFQEFDIEKVKKSIDNCRCKVDCYMNQGDIQALASQFHKVFLQVTKDNNHTSSYEIRGIVYHVLMENGFRNVAKSYMDLC</sequence>
<evidence type="ECO:0000313" key="6">
    <source>
        <dbReference type="Proteomes" id="UP000184442"/>
    </source>
</evidence>
<dbReference type="AlphaFoldDB" id="A0A1M6BSG9"/>
<name>A0A1M6BSG9_9FIRM</name>
<gene>
    <name evidence="5" type="ORF">SAMN02745176_00509</name>
</gene>
<evidence type="ECO:0000259" key="4">
    <source>
        <dbReference type="PROSITE" id="PS51161"/>
    </source>
</evidence>